<dbReference type="GO" id="GO:0045892">
    <property type="term" value="P:negative regulation of DNA-templated transcription"/>
    <property type="evidence" value="ECO:0007669"/>
    <property type="project" value="TreeGrafter"/>
</dbReference>
<dbReference type="InterPro" id="IPR011663">
    <property type="entry name" value="UTRA"/>
</dbReference>
<keyword evidence="2" id="KW-0238">DNA-binding</keyword>
<protein>
    <submittedName>
        <fullName evidence="5">GntR family transcriptional regulator</fullName>
    </submittedName>
</protein>
<dbReference type="Gene3D" id="1.10.10.10">
    <property type="entry name" value="Winged helix-like DNA-binding domain superfamily/Winged helix DNA-binding domain"/>
    <property type="match status" value="1"/>
</dbReference>
<dbReference type="PRINTS" id="PR00035">
    <property type="entry name" value="HTHGNTR"/>
</dbReference>
<dbReference type="SMART" id="SM00345">
    <property type="entry name" value="HTH_GNTR"/>
    <property type="match status" value="1"/>
</dbReference>
<proteinExistence type="predicted"/>
<dbReference type="PROSITE" id="PS50949">
    <property type="entry name" value="HTH_GNTR"/>
    <property type="match status" value="1"/>
</dbReference>
<accession>A0A4R6LLF8</accession>
<evidence type="ECO:0000256" key="1">
    <source>
        <dbReference type="ARBA" id="ARBA00023015"/>
    </source>
</evidence>
<dbReference type="Proteomes" id="UP000295064">
    <property type="component" value="Unassembled WGS sequence"/>
</dbReference>
<dbReference type="InterPro" id="IPR050679">
    <property type="entry name" value="Bact_HTH_transcr_reg"/>
</dbReference>
<gene>
    <name evidence="5" type="ORF">DFR79_12540</name>
</gene>
<dbReference type="SMART" id="SM00866">
    <property type="entry name" value="UTRA"/>
    <property type="match status" value="1"/>
</dbReference>
<dbReference type="InterPro" id="IPR036390">
    <property type="entry name" value="WH_DNA-bd_sf"/>
</dbReference>
<keyword evidence="1" id="KW-0805">Transcription regulation</keyword>
<dbReference type="FunFam" id="1.10.10.10:FF:000079">
    <property type="entry name" value="GntR family transcriptional regulator"/>
    <property type="match status" value="1"/>
</dbReference>
<evidence type="ECO:0000313" key="6">
    <source>
        <dbReference type="Proteomes" id="UP000295064"/>
    </source>
</evidence>
<dbReference type="InterPro" id="IPR028978">
    <property type="entry name" value="Chorismate_lyase_/UTRA_dom_sf"/>
</dbReference>
<dbReference type="RefSeq" id="WP_133515818.1">
    <property type="nucleotide sequence ID" value="NZ_SNWX01000025.1"/>
</dbReference>
<organism evidence="5 6">
    <name type="scientific">Halanaerobium saccharolyticum</name>
    <dbReference type="NCBI Taxonomy" id="43595"/>
    <lineage>
        <taxon>Bacteria</taxon>
        <taxon>Bacillati</taxon>
        <taxon>Bacillota</taxon>
        <taxon>Clostridia</taxon>
        <taxon>Halanaerobiales</taxon>
        <taxon>Halanaerobiaceae</taxon>
        <taxon>Halanaerobium</taxon>
    </lineage>
</organism>
<dbReference type="SUPFAM" id="SSF64288">
    <property type="entry name" value="Chorismate lyase-like"/>
    <property type="match status" value="1"/>
</dbReference>
<evidence type="ECO:0000256" key="2">
    <source>
        <dbReference type="ARBA" id="ARBA00023125"/>
    </source>
</evidence>
<dbReference type="EMBL" id="SNWX01000025">
    <property type="protein sequence ID" value="TDO83410.1"/>
    <property type="molecule type" value="Genomic_DNA"/>
</dbReference>
<dbReference type="InterPro" id="IPR000524">
    <property type="entry name" value="Tscrpt_reg_HTH_GntR"/>
</dbReference>
<dbReference type="CDD" id="cd07377">
    <property type="entry name" value="WHTH_GntR"/>
    <property type="match status" value="1"/>
</dbReference>
<dbReference type="GO" id="GO:0003700">
    <property type="term" value="F:DNA-binding transcription factor activity"/>
    <property type="evidence" value="ECO:0007669"/>
    <property type="project" value="InterPro"/>
</dbReference>
<dbReference type="InterPro" id="IPR036388">
    <property type="entry name" value="WH-like_DNA-bd_sf"/>
</dbReference>
<dbReference type="SUPFAM" id="SSF46785">
    <property type="entry name" value="Winged helix' DNA-binding domain"/>
    <property type="match status" value="1"/>
</dbReference>
<dbReference type="Gene3D" id="3.40.1410.10">
    <property type="entry name" value="Chorismate lyase-like"/>
    <property type="match status" value="1"/>
</dbReference>
<reference evidence="5 6" key="1">
    <citation type="submission" date="2019-03" db="EMBL/GenBank/DDBJ databases">
        <title>Subsurface microbial communities from deep shales in Ohio and West Virginia, USA.</title>
        <authorList>
            <person name="Wrighton K."/>
        </authorList>
    </citation>
    <scope>NUCLEOTIDE SEQUENCE [LARGE SCALE GENOMIC DNA]</scope>
    <source>
        <strain evidence="5 6">MA284_T2</strain>
    </source>
</reference>
<feature type="domain" description="HTH gntR-type" evidence="4">
    <location>
        <begin position="10"/>
        <end position="78"/>
    </location>
</feature>
<name>A0A4R6LLF8_9FIRM</name>
<sequence>MQEINKKSPLPLYYQLKESILNAVKNKEFEVGDRLPSERELAEYHNISRMTVKKAVDILVDNGYLIRKQGSGTFVSDYQQSCSISPLLSFTKEMEKKGLNYTTRILNFAKIKEKKIAVKMNLNPEADLFKLERLRLIENKPFLLENTYLAVEHFSDLKKDELKNNSLFKLIKNKYNIQLSNAEAEIEAVILDGDIADKMQVKEGLLGLYFEQFSKNENAEIIEYTSAYYRNDNYKFKFNFDLD</sequence>
<keyword evidence="3" id="KW-0804">Transcription</keyword>
<evidence type="ECO:0000313" key="5">
    <source>
        <dbReference type="EMBL" id="TDO83410.1"/>
    </source>
</evidence>
<dbReference type="Pfam" id="PF07702">
    <property type="entry name" value="UTRA"/>
    <property type="match status" value="1"/>
</dbReference>
<dbReference type="PANTHER" id="PTHR44846:SF1">
    <property type="entry name" value="MANNOSYL-D-GLYCERATE TRANSPORT_METABOLISM SYSTEM REPRESSOR MNGR-RELATED"/>
    <property type="match status" value="1"/>
</dbReference>
<dbReference type="GO" id="GO:0003677">
    <property type="term" value="F:DNA binding"/>
    <property type="evidence" value="ECO:0007669"/>
    <property type="project" value="UniProtKB-KW"/>
</dbReference>
<comment type="caution">
    <text evidence="5">The sequence shown here is derived from an EMBL/GenBank/DDBJ whole genome shotgun (WGS) entry which is preliminary data.</text>
</comment>
<dbReference type="OrthoDB" id="457376at2"/>
<evidence type="ECO:0000259" key="4">
    <source>
        <dbReference type="PROSITE" id="PS50949"/>
    </source>
</evidence>
<dbReference type="AlphaFoldDB" id="A0A4R6LLF8"/>
<dbReference type="Pfam" id="PF00392">
    <property type="entry name" value="GntR"/>
    <property type="match status" value="1"/>
</dbReference>
<evidence type="ECO:0000256" key="3">
    <source>
        <dbReference type="ARBA" id="ARBA00023163"/>
    </source>
</evidence>
<dbReference type="PANTHER" id="PTHR44846">
    <property type="entry name" value="MANNOSYL-D-GLYCERATE TRANSPORT/METABOLISM SYSTEM REPRESSOR MNGR-RELATED"/>
    <property type="match status" value="1"/>
</dbReference>